<dbReference type="InterPro" id="IPR010985">
    <property type="entry name" value="Ribbon_hlx_hlx"/>
</dbReference>
<evidence type="ECO:0008006" key="3">
    <source>
        <dbReference type="Google" id="ProtNLM"/>
    </source>
</evidence>
<comment type="caution">
    <text evidence="1">The sequence shown here is derived from an EMBL/GenBank/DDBJ whole genome shotgun (WGS) entry which is preliminary data.</text>
</comment>
<sequence length="65" mass="6990">MSNRSSYDACIAARLPKEMPQLISTAASNAFISPSAYIRQAIAEKLKRDGYPLTSTRPSAAQMAA</sequence>
<protein>
    <recommendedName>
        <fullName evidence="3">Ribbon-helix-helix protein CopG domain-containing protein</fullName>
    </recommendedName>
</protein>
<dbReference type="GO" id="GO:0006355">
    <property type="term" value="P:regulation of DNA-templated transcription"/>
    <property type="evidence" value="ECO:0007669"/>
    <property type="project" value="InterPro"/>
</dbReference>
<evidence type="ECO:0000313" key="2">
    <source>
        <dbReference type="Proteomes" id="UP001055307"/>
    </source>
</evidence>
<organism evidence="1 2">
    <name type="scientific">Methylobacterium bullatum</name>
    <dbReference type="NCBI Taxonomy" id="570505"/>
    <lineage>
        <taxon>Bacteria</taxon>
        <taxon>Pseudomonadati</taxon>
        <taxon>Pseudomonadota</taxon>
        <taxon>Alphaproteobacteria</taxon>
        <taxon>Hyphomicrobiales</taxon>
        <taxon>Methylobacteriaceae</taxon>
        <taxon>Methylobacterium</taxon>
    </lineage>
</organism>
<keyword evidence="2" id="KW-1185">Reference proteome</keyword>
<dbReference type="EMBL" id="BPQF01000012">
    <property type="protein sequence ID" value="GJD40094.1"/>
    <property type="molecule type" value="Genomic_DNA"/>
</dbReference>
<reference evidence="1" key="1">
    <citation type="journal article" date="2016" name="Front. Microbiol.">
        <title>Genome Sequence of the Piezophilic, Mesophilic Sulfate-Reducing Bacterium Desulfovibrio indicus J2T.</title>
        <authorList>
            <person name="Cao J."/>
            <person name="Maignien L."/>
            <person name="Shao Z."/>
            <person name="Alain K."/>
            <person name="Jebbar M."/>
        </authorList>
    </citation>
    <scope>NUCLEOTIDE SEQUENCE</scope>
    <source>
        <strain evidence="1">DSM 21893</strain>
    </source>
</reference>
<name>A0AAV4Z977_9HYPH</name>
<dbReference type="SUPFAM" id="SSF47598">
    <property type="entry name" value="Ribbon-helix-helix"/>
    <property type="match status" value="1"/>
</dbReference>
<accession>A0AAV4Z977</accession>
<gene>
    <name evidence="1" type="ORF">OICFNHDK_2559</name>
</gene>
<proteinExistence type="predicted"/>
<dbReference type="AlphaFoldDB" id="A0AAV4Z977"/>
<evidence type="ECO:0000313" key="1">
    <source>
        <dbReference type="EMBL" id="GJD40094.1"/>
    </source>
</evidence>
<dbReference type="Proteomes" id="UP001055307">
    <property type="component" value="Unassembled WGS sequence"/>
</dbReference>
<reference evidence="1" key="2">
    <citation type="submission" date="2021-08" db="EMBL/GenBank/DDBJ databases">
        <authorList>
            <person name="Tani A."/>
            <person name="Ola A."/>
            <person name="Ogura Y."/>
            <person name="Katsura K."/>
            <person name="Hayashi T."/>
        </authorList>
    </citation>
    <scope>NUCLEOTIDE SEQUENCE</scope>
    <source>
        <strain evidence="1">DSM 21893</strain>
    </source>
</reference>